<accession>A0A239Z743</accession>
<evidence type="ECO:0000313" key="2">
    <source>
        <dbReference type="EMBL" id="SNV66404.1"/>
    </source>
</evidence>
<dbReference type="InterPro" id="IPR009003">
    <property type="entry name" value="Peptidase_S1_PA"/>
</dbReference>
<evidence type="ECO:0000313" key="3">
    <source>
        <dbReference type="Proteomes" id="UP000215374"/>
    </source>
</evidence>
<protein>
    <submittedName>
        <fullName evidence="2">Putative secreted protein</fullName>
    </submittedName>
</protein>
<reference evidence="2 3" key="1">
    <citation type="submission" date="2017-06" db="EMBL/GenBank/DDBJ databases">
        <authorList>
            <consortium name="Pathogen Informatics"/>
        </authorList>
    </citation>
    <scope>NUCLEOTIDE SEQUENCE [LARGE SCALE GENOMIC DNA]</scope>
    <source>
        <strain evidence="2 3">NCTC13015</strain>
    </source>
</reference>
<dbReference type="Gene3D" id="2.40.10.10">
    <property type="entry name" value="Trypsin-like serine proteases"/>
    <property type="match status" value="1"/>
</dbReference>
<dbReference type="EMBL" id="LT906467">
    <property type="protein sequence ID" value="SNV66404.1"/>
    <property type="molecule type" value="Genomic_DNA"/>
</dbReference>
<dbReference type="RefSeq" id="WP_144311812.1">
    <property type="nucleotide sequence ID" value="NZ_CP009211.1"/>
</dbReference>
<feature type="chain" id="PRO_5013054432" evidence="1">
    <location>
        <begin position="30"/>
        <end position="273"/>
    </location>
</feature>
<dbReference type="InterPro" id="IPR043504">
    <property type="entry name" value="Peptidase_S1_PA_chymotrypsin"/>
</dbReference>
<organism evidence="2 3">
    <name type="scientific">Corynebacterium imitans</name>
    <dbReference type="NCBI Taxonomy" id="156978"/>
    <lineage>
        <taxon>Bacteria</taxon>
        <taxon>Bacillati</taxon>
        <taxon>Actinomycetota</taxon>
        <taxon>Actinomycetes</taxon>
        <taxon>Mycobacteriales</taxon>
        <taxon>Corynebacteriaceae</taxon>
        <taxon>Corynebacterium</taxon>
    </lineage>
</organism>
<evidence type="ECO:0000256" key="1">
    <source>
        <dbReference type="SAM" id="SignalP"/>
    </source>
</evidence>
<proteinExistence type="predicted"/>
<feature type="signal peptide" evidence="1">
    <location>
        <begin position="1"/>
        <end position="29"/>
    </location>
</feature>
<name>A0A239Z743_9CORY</name>
<keyword evidence="1" id="KW-0732">Signal</keyword>
<dbReference type="Proteomes" id="UP000215374">
    <property type="component" value="Chromosome 1"/>
</dbReference>
<dbReference type="AlphaFoldDB" id="A0A239Z743"/>
<gene>
    <name evidence="2" type="ORF">SAMEA4535761_01010</name>
</gene>
<dbReference type="SUPFAM" id="SSF50494">
    <property type="entry name" value="Trypsin-like serine proteases"/>
    <property type="match status" value="1"/>
</dbReference>
<sequence>MQQLPRTLAMGIVATLFAVVAVVAPSASAAPRVSQGSVIVTDGGMCTVGFSDPARHRSLVAAHCGREGSRVSVLDPATGAVSRQVGTFYRSKAYDQRLGNDWAAIQWDRGVAVGGNPHSGNRWVHPNNIALGETVCYHGNASHGGRGSTCGKFAGSVGNTFFVDAPLTRPGDSGGPMWVPGRGFVGVISSQWAARQLPVVGGANFVVGVVPHDGPAVTEVQLMGLYMENLVAPVSAGGSAVGPVGESVRRVVSTVFGFLSRFGLPYPSAVHYS</sequence>
<dbReference type="OrthoDB" id="4425803at2"/>